<dbReference type="GO" id="GO:0004190">
    <property type="term" value="F:aspartic-type endopeptidase activity"/>
    <property type="evidence" value="ECO:0007669"/>
    <property type="project" value="UniProtKB-KW"/>
</dbReference>
<evidence type="ECO:0000256" key="3">
    <source>
        <dbReference type="ARBA" id="ARBA00022729"/>
    </source>
</evidence>
<name>A0A9J5WU20_SOLCO</name>
<evidence type="ECO:0000256" key="1">
    <source>
        <dbReference type="ARBA" id="ARBA00007447"/>
    </source>
</evidence>
<evidence type="ECO:0000256" key="7">
    <source>
        <dbReference type="SAM" id="SignalP"/>
    </source>
</evidence>
<protein>
    <recommendedName>
        <fullName evidence="8">Peptidase A1 domain-containing protein</fullName>
    </recommendedName>
</protein>
<evidence type="ECO:0000313" key="9">
    <source>
        <dbReference type="EMBL" id="KAG5579355.1"/>
    </source>
</evidence>
<feature type="domain" description="Peptidase A1" evidence="8">
    <location>
        <begin position="118"/>
        <end position="455"/>
    </location>
</feature>
<dbReference type="SUPFAM" id="SSF50630">
    <property type="entry name" value="Acid proteases"/>
    <property type="match status" value="1"/>
</dbReference>
<gene>
    <name evidence="9" type="ORF">H5410_049982</name>
</gene>
<dbReference type="FunFam" id="2.40.70.10:FF:000010">
    <property type="entry name" value="Aspartyl protease family protein 2"/>
    <property type="match status" value="1"/>
</dbReference>
<dbReference type="Proteomes" id="UP000824120">
    <property type="component" value="Chromosome 10"/>
</dbReference>
<keyword evidence="6" id="KW-0064">Aspartyl protease</keyword>
<dbReference type="InterPro" id="IPR032861">
    <property type="entry name" value="TAXi_N"/>
</dbReference>
<sequence>MEVKLISILFFFTIFVAAHPLQYQKLTLNSLPQLQSLSWEPQLSSDNENTLSVQLHHVDLLSPSSFNATPHAMFKLRLQRDAIRAKSLFLLSATAANSTGKDFSSSVISGLSQGSGEYFTRIGIGTPTKYVYLVVDTGSDIVWIQCLPCAKCYSQSDPVFDPSKSSSFSPVTCDSPLCRRLDSSGCNNRNKCLYQVSYGDGSFTVGEYSTETLNFRKTTVSNISFGCGHDNEGLFIGAAGLLGLGKGKLSFPGQAGSRFGQKFSYCLVDRIGSAKPSYIVFGESAITRNTIFTPLLTNPKLDTFYYVELTGISVGGTKVPAVTPELFKLDTEGNGGVIVDSGTSVTRLTRPGYIAVRDAFRLGAKDLKRAPNFSLFDTCYDLSGKTQAKVPTLVLHFAGADVALPAANYMIPVNGEGRYCFGFAGTNGGLSIIGNIQQQGFRVVFDLAGSRLGFAPRGCSY</sequence>
<evidence type="ECO:0000256" key="6">
    <source>
        <dbReference type="RuleBase" id="RU000454"/>
    </source>
</evidence>
<comment type="caution">
    <text evidence="9">The sequence shown here is derived from an EMBL/GenBank/DDBJ whole genome shotgun (WGS) entry which is preliminary data.</text>
</comment>
<dbReference type="FunFam" id="2.40.70.10:FF:000019">
    <property type="entry name" value="aspartyl protease family protein 2"/>
    <property type="match status" value="1"/>
</dbReference>
<feature type="active site" evidence="5">
    <location>
        <position position="136"/>
    </location>
</feature>
<comment type="similarity">
    <text evidence="1 6">Belongs to the peptidase A1 family.</text>
</comment>
<keyword evidence="3 7" id="KW-0732">Signal</keyword>
<evidence type="ECO:0000256" key="2">
    <source>
        <dbReference type="ARBA" id="ARBA00022670"/>
    </source>
</evidence>
<dbReference type="AlphaFoldDB" id="A0A9J5WU20"/>
<dbReference type="InterPro" id="IPR033121">
    <property type="entry name" value="PEPTIDASE_A1"/>
</dbReference>
<evidence type="ECO:0000259" key="8">
    <source>
        <dbReference type="PROSITE" id="PS51767"/>
    </source>
</evidence>
<dbReference type="EMBL" id="JACXVP010000010">
    <property type="protein sequence ID" value="KAG5579355.1"/>
    <property type="molecule type" value="Genomic_DNA"/>
</dbReference>
<dbReference type="Gene3D" id="2.40.70.10">
    <property type="entry name" value="Acid Proteases"/>
    <property type="match status" value="2"/>
</dbReference>
<dbReference type="InterPro" id="IPR021109">
    <property type="entry name" value="Peptidase_aspartic_dom_sf"/>
</dbReference>
<dbReference type="InterPro" id="IPR001461">
    <property type="entry name" value="Aspartic_peptidase_A1"/>
</dbReference>
<dbReference type="InterPro" id="IPR001969">
    <property type="entry name" value="Aspartic_peptidase_AS"/>
</dbReference>
<organism evidence="9 10">
    <name type="scientific">Solanum commersonii</name>
    <name type="common">Commerson's wild potato</name>
    <name type="synonym">Commerson's nightshade</name>
    <dbReference type="NCBI Taxonomy" id="4109"/>
    <lineage>
        <taxon>Eukaryota</taxon>
        <taxon>Viridiplantae</taxon>
        <taxon>Streptophyta</taxon>
        <taxon>Embryophyta</taxon>
        <taxon>Tracheophyta</taxon>
        <taxon>Spermatophyta</taxon>
        <taxon>Magnoliopsida</taxon>
        <taxon>eudicotyledons</taxon>
        <taxon>Gunneridae</taxon>
        <taxon>Pentapetalae</taxon>
        <taxon>asterids</taxon>
        <taxon>lamiids</taxon>
        <taxon>Solanales</taxon>
        <taxon>Solanaceae</taxon>
        <taxon>Solanoideae</taxon>
        <taxon>Solaneae</taxon>
        <taxon>Solanum</taxon>
    </lineage>
</organism>
<feature type="signal peptide" evidence="7">
    <location>
        <begin position="1"/>
        <end position="18"/>
    </location>
</feature>
<proteinExistence type="inferred from homology"/>
<dbReference type="PROSITE" id="PS51767">
    <property type="entry name" value="PEPTIDASE_A1"/>
    <property type="match status" value="1"/>
</dbReference>
<dbReference type="InterPro" id="IPR051708">
    <property type="entry name" value="Plant_Aspart_Prot_A1"/>
</dbReference>
<reference evidence="9 10" key="1">
    <citation type="submission" date="2020-09" db="EMBL/GenBank/DDBJ databases">
        <title>De no assembly of potato wild relative species, Solanum commersonii.</title>
        <authorList>
            <person name="Cho K."/>
        </authorList>
    </citation>
    <scope>NUCLEOTIDE SEQUENCE [LARGE SCALE GENOMIC DNA]</scope>
    <source>
        <strain evidence="9">LZ3.2</strain>
        <tissue evidence="9">Leaf</tissue>
    </source>
</reference>
<keyword evidence="4 6" id="KW-0378">Hydrolase</keyword>
<dbReference type="OrthoDB" id="2747330at2759"/>
<dbReference type="Pfam" id="PF14541">
    <property type="entry name" value="TAXi_C"/>
    <property type="match status" value="1"/>
</dbReference>
<dbReference type="PANTHER" id="PTHR47967:SF135">
    <property type="entry name" value="ASPARTIC PROTEINASE NEPENTHESIN-1"/>
    <property type="match status" value="1"/>
</dbReference>
<keyword evidence="10" id="KW-1185">Reference proteome</keyword>
<dbReference type="PROSITE" id="PS00141">
    <property type="entry name" value="ASP_PROTEASE"/>
    <property type="match status" value="1"/>
</dbReference>
<dbReference type="PRINTS" id="PR00792">
    <property type="entry name" value="PEPSIN"/>
</dbReference>
<feature type="active site" evidence="5">
    <location>
        <position position="340"/>
    </location>
</feature>
<dbReference type="InterPro" id="IPR032799">
    <property type="entry name" value="TAXi_C"/>
</dbReference>
<feature type="chain" id="PRO_5039931221" description="Peptidase A1 domain-containing protein" evidence="7">
    <location>
        <begin position="19"/>
        <end position="461"/>
    </location>
</feature>
<dbReference type="GO" id="GO:0006508">
    <property type="term" value="P:proteolysis"/>
    <property type="evidence" value="ECO:0007669"/>
    <property type="project" value="UniProtKB-KW"/>
</dbReference>
<dbReference type="CDD" id="cd05472">
    <property type="entry name" value="cnd41_like"/>
    <property type="match status" value="1"/>
</dbReference>
<keyword evidence="2 6" id="KW-0645">Protease</keyword>
<evidence type="ECO:0000256" key="4">
    <source>
        <dbReference type="ARBA" id="ARBA00022801"/>
    </source>
</evidence>
<evidence type="ECO:0000256" key="5">
    <source>
        <dbReference type="PIRSR" id="PIRSR601461-1"/>
    </source>
</evidence>
<dbReference type="Pfam" id="PF14543">
    <property type="entry name" value="TAXi_N"/>
    <property type="match status" value="1"/>
</dbReference>
<dbReference type="PANTHER" id="PTHR47967">
    <property type="entry name" value="OS07G0603500 PROTEIN-RELATED"/>
    <property type="match status" value="1"/>
</dbReference>
<dbReference type="InterPro" id="IPR033873">
    <property type="entry name" value="CND41-like"/>
</dbReference>
<accession>A0A9J5WU20</accession>
<evidence type="ECO:0000313" key="10">
    <source>
        <dbReference type="Proteomes" id="UP000824120"/>
    </source>
</evidence>